<comment type="caution">
    <text evidence="2">The sequence shown here is derived from an EMBL/GenBank/DDBJ whole genome shotgun (WGS) entry which is preliminary data.</text>
</comment>
<dbReference type="Proteomes" id="UP000023435">
    <property type="component" value="Unassembled WGS sequence"/>
</dbReference>
<reference evidence="2 3" key="1">
    <citation type="journal article" date="2014" name="Genome Announc.">
        <title>Draft Genome Sequence of Lysobacter capsici AZ78, a Bacterium Antagonistic to Plant-Pathogenic Oomycetes.</title>
        <authorList>
            <person name="Puopolo G."/>
            <person name="Sonego P."/>
            <person name="Engelen K."/>
            <person name="Pertot I."/>
        </authorList>
    </citation>
    <scope>NUCLEOTIDE SEQUENCE [LARGE SCALE GENOMIC DNA]</scope>
    <source>
        <strain evidence="2 3">AZ78</strain>
    </source>
</reference>
<evidence type="ECO:0000313" key="2">
    <source>
        <dbReference type="EMBL" id="KWS05757.1"/>
    </source>
</evidence>
<dbReference type="EMBL" id="JAJA02000001">
    <property type="protein sequence ID" value="KWS05757.1"/>
    <property type="molecule type" value="Genomic_DNA"/>
</dbReference>
<organism evidence="2 3">
    <name type="scientific">Lysobacter capsici AZ78</name>
    <dbReference type="NCBI Taxonomy" id="1444315"/>
    <lineage>
        <taxon>Bacteria</taxon>
        <taxon>Pseudomonadati</taxon>
        <taxon>Pseudomonadota</taxon>
        <taxon>Gammaproteobacteria</taxon>
        <taxon>Lysobacterales</taxon>
        <taxon>Lysobacteraceae</taxon>
        <taxon>Lysobacter</taxon>
    </lineage>
</organism>
<sequence length="54" mass="5793">MAAGPDAYVSPAGHALSAAAPARQRKNPTHARDDARLTRAASRAILWAWKRRVG</sequence>
<evidence type="ECO:0000256" key="1">
    <source>
        <dbReference type="SAM" id="MobiDB-lite"/>
    </source>
</evidence>
<feature type="region of interest" description="Disordered" evidence="1">
    <location>
        <begin position="1"/>
        <end position="36"/>
    </location>
</feature>
<evidence type="ECO:0000313" key="3">
    <source>
        <dbReference type="Proteomes" id="UP000023435"/>
    </source>
</evidence>
<gene>
    <name evidence="2" type="ORF">AZ78_3309</name>
</gene>
<dbReference type="AlphaFoldDB" id="A0A108UAV4"/>
<protein>
    <submittedName>
        <fullName evidence="2">Uncharacterized protein</fullName>
    </submittedName>
</protein>
<feature type="compositionally biased region" description="Low complexity" evidence="1">
    <location>
        <begin position="10"/>
        <end position="22"/>
    </location>
</feature>
<name>A0A108UAV4_9GAMM</name>
<proteinExistence type="predicted"/>
<keyword evidence="3" id="KW-1185">Reference proteome</keyword>
<accession>A0A108UAV4</accession>